<dbReference type="InterPro" id="IPR045322">
    <property type="entry name" value="HECTD1/TRIP12-like"/>
</dbReference>
<dbReference type="EMBL" id="FMKD01000073">
    <property type="protein sequence ID" value="SCQ12877.1"/>
    <property type="molecule type" value="Genomic_DNA"/>
</dbReference>
<dbReference type="Pfam" id="PF00632">
    <property type="entry name" value="HECT"/>
    <property type="match status" value="1"/>
</dbReference>
<name>A0ABY0KWH0_9APIC</name>
<evidence type="ECO:0000256" key="1">
    <source>
        <dbReference type="ARBA" id="ARBA00022679"/>
    </source>
</evidence>
<dbReference type="Proteomes" id="UP000831156">
    <property type="component" value="Unassembled WGS sequence"/>
</dbReference>
<dbReference type="PROSITE" id="PS50237">
    <property type="entry name" value="HECT"/>
    <property type="match status" value="1"/>
</dbReference>
<feature type="region of interest" description="Disordered" evidence="4">
    <location>
        <begin position="1"/>
        <end position="57"/>
    </location>
</feature>
<dbReference type="SUPFAM" id="SSF56204">
    <property type="entry name" value="Hect, E3 ligase catalytic domain"/>
    <property type="match status" value="1"/>
</dbReference>
<keyword evidence="1" id="KW-0808">Transferase</keyword>
<protein>
    <submittedName>
        <fullName evidence="6">E3 ubiquitin-protein ligase, putative</fullName>
    </submittedName>
</protein>
<proteinExistence type="predicted"/>
<accession>A0ABY0KWH0</accession>
<evidence type="ECO:0000313" key="6">
    <source>
        <dbReference type="EMBL" id="SCQ12877.1"/>
    </source>
</evidence>
<keyword evidence="2 3" id="KW-0833">Ubl conjugation pathway</keyword>
<dbReference type="InterPro" id="IPR035983">
    <property type="entry name" value="Hect_E3_ubiquitin_ligase"/>
</dbReference>
<evidence type="ECO:0000313" key="7">
    <source>
        <dbReference type="Proteomes" id="UP000831156"/>
    </source>
</evidence>
<dbReference type="Gene3D" id="3.30.2160.10">
    <property type="entry name" value="Hect, E3 ligase catalytic domain"/>
    <property type="match status" value="1"/>
</dbReference>
<dbReference type="PANTHER" id="PTHR45670">
    <property type="entry name" value="E3 UBIQUITIN-PROTEIN LIGASE TRIP12"/>
    <property type="match status" value="1"/>
</dbReference>
<organism evidence="6 7">
    <name type="scientific">Plasmodium gaboni</name>
    <dbReference type="NCBI Taxonomy" id="647221"/>
    <lineage>
        <taxon>Eukaryota</taxon>
        <taxon>Sar</taxon>
        <taxon>Alveolata</taxon>
        <taxon>Apicomplexa</taxon>
        <taxon>Aconoidasida</taxon>
        <taxon>Haemosporida</taxon>
        <taxon>Plasmodiidae</taxon>
        <taxon>Plasmodium</taxon>
        <taxon>Plasmodium (Laverania)</taxon>
    </lineage>
</organism>
<evidence type="ECO:0000259" key="5">
    <source>
        <dbReference type="PROSITE" id="PS50237"/>
    </source>
</evidence>
<sequence>MRMGSQQKNKSSSKDEMQQYFEEHFMKEDKNIDMNKNEKEEQSKKNENNNSPINLSESVTQNIINSLLKEIENNKISVQETNDKIQSGNNKKLDSQNVSNETSQNIHSNVISNKIKNTPSEKIKKKNINVNLHPLFWYLVMNNSSYVNLSKFHHYHAIDRINMNSINKLLEYRNENKNVEDLHLDFTLLGSNPPVELIPNGSNITVTNENLNLFINKTIEYSLYDGIKFQIWAFRYGF</sequence>
<dbReference type="Gene3D" id="3.90.1750.10">
    <property type="entry name" value="Hect, E3 ligase catalytic domains"/>
    <property type="match status" value="1"/>
</dbReference>
<feature type="compositionally biased region" description="Basic and acidic residues" evidence="4">
    <location>
        <begin position="12"/>
        <end position="47"/>
    </location>
</feature>
<comment type="caution">
    <text evidence="3">Lacks conserved residue(s) required for the propagation of feature annotation.</text>
</comment>
<feature type="compositionally biased region" description="Polar residues" evidence="4">
    <location>
        <begin position="1"/>
        <end position="10"/>
    </location>
</feature>
<dbReference type="InterPro" id="IPR000569">
    <property type="entry name" value="HECT_dom"/>
</dbReference>
<gene>
    <name evidence="6" type="ORF">PGABG01_0027700</name>
</gene>
<feature type="region of interest" description="Disordered" evidence="4">
    <location>
        <begin position="82"/>
        <end position="112"/>
    </location>
</feature>
<evidence type="ECO:0000256" key="4">
    <source>
        <dbReference type="SAM" id="MobiDB-lite"/>
    </source>
</evidence>
<comment type="caution">
    <text evidence="6">The sequence shown here is derived from an EMBL/GenBank/DDBJ whole genome shotgun (WGS) entry which is preliminary data.</text>
</comment>
<keyword evidence="7" id="KW-1185">Reference proteome</keyword>
<feature type="domain" description="HECT" evidence="5">
    <location>
        <begin position="128"/>
        <end position="238"/>
    </location>
</feature>
<reference evidence="6" key="1">
    <citation type="submission" date="2016-09" db="EMBL/GenBank/DDBJ databases">
        <authorList>
            <consortium name="Pathogen Informatics"/>
            <person name="Sun Q."/>
            <person name="Inoue M."/>
        </authorList>
    </citation>
    <scope>NUCLEOTIDE SEQUENCE</scope>
</reference>
<evidence type="ECO:0000256" key="2">
    <source>
        <dbReference type="ARBA" id="ARBA00022786"/>
    </source>
</evidence>
<dbReference type="PANTHER" id="PTHR45670:SF1">
    <property type="entry name" value="E3 UBIQUITIN-PROTEIN LIGASE HECTD1"/>
    <property type="match status" value="1"/>
</dbReference>
<evidence type="ECO:0000256" key="3">
    <source>
        <dbReference type="PROSITE-ProRule" id="PRU00104"/>
    </source>
</evidence>